<feature type="compositionally biased region" description="Basic and acidic residues" evidence="1">
    <location>
        <begin position="104"/>
        <end position="125"/>
    </location>
</feature>
<dbReference type="EMBL" id="ABEU02000007">
    <property type="status" value="NOT_ANNOTATED_CDS"/>
    <property type="molecule type" value="Genomic_DNA"/>
</dbReference>
<evidence type="ECO:0000256" key="1">
    <source>
        <dbReference type="SAM" id="MobiDB-lite"/>
    </source>
</evidence>
<dbReference type="AlphaFoldDB" id="A0A7I4EBS1"/>
<feature type="compositionally biased region" description="Basic and acidic residues" evidence="1">
    <location>
        <begin position="72"/>
        <end position="92"/>
    </location>
</feature>
<feature type="transmembrane region" description="Helical" evidence="2">
    <location>
        <begin position="139"/>
        <end position="162"/>
    </location>
</feature>
<protein>
    <submittedName>
        <fullName evidence="3">Uncharacterized protein</fullName>
    </submittedName>
</protein>
<reference evidence="3" key="3">
    <citation type="submission" date="2020-12" db="UniProtKB">
        <authorList>
            <consortium name="EnsemblPlants"/>
        </authorList>
    </citation>
    <scope>IDENTIFICATION</scope>
</reference>
<dbReference type="PANTHER" id="PTHR37716">
    <property type="entry name" value="OS07G0568900 PROTEIN"/>
    <property type="match status" value="1"/>
</dbReference>
<keyword evidence="4" id="KW-1185">Reference proteome</keyword>
<dbReference type="PANTHER" id="PTHR37716:SF1">
    <property type="entry name" value="OS07G0568900 PROTEIN"/>
    <property type="match status" value="1"/>
</dbReference>
<feature type="compositionally biased region" description="Low complexity" evidence="1">
    <location>
        <begin position="45"/>
        <end position="59"/>
    </location>
</feature>
<keyword evidence="2" id="KW-0472">Membrane</keyword>
<dbReference type="Gramene" id="Pp3c7_24320V3.2">
    <property type="protein sequence ID" value="Pp3c7_24320V3.2"/>
    <property type="gene ID" value="Pp3c7_24320"/>
</dbReference>
<keyword evidence="2" id="KW-1133">Transmembrane helix</keyword>
<feature type="region of interest" description="Disordered" evidence="1">
    <location>
        <begin position="168"/>
        <end position="192"/>
    </location>
</feature>
<feature type="region of interest" description="Disordered" evidence="1">
    <location>
        <begin position="41"/>
        <end position="125"/>
    </location>
</feature>
<accession>A0A7I4EBS1</accession>
<reference evidence="3 4" key="2">
    <citation type="journal article" date="2018" name="Plant J.">
        <title>The Physcomitrella patens chromosome-scale assembly reveals moss genome structure and evolution.</title>
        <authorList>
            <person name="Lang D."/>
            <person name="Ullrich K.K."/>
            <person name="Murat F."/>
            <person name="Fuchs J."/>
            <person name="Jenkins J."/>
            <person name="Haas F.B."/>
            <person name="Piednoel M."/>
            <person name="Gundlach H."/>
            <person name="Van Bel M."/>
            <person name="Meyberg R."/>
            <person name="Vives C."/>
            <person name="Morata J."/>
            <person name="Symeonidi A."/>
            <person name="Hiss M."/>
            <person name="Muchero W."/>
            <person name="Kamisugi Y."/>
            <person name="Saleh O."/>
            <person name="Blanc G."/>
            <person name="Decker E.L."/>
            <person name="van Gessel N."/>
            <person name="Grimwood J."/>
            <person name="Hayes R.D."/>
            <person name="Graham S.W."/>
            <person name="Gunter L.E."/>
            <person name="McDaniel S.F."/>
            <person name="Hoernstein S.N.W."/>
            <person name="Larsson A."/>
            <person name="Li F.W."/>
            <person name="Perroud P.F."/>
            <person name="Phillips J."/>
            <person name="Ranjan P."/>
            <person name="Rokshar D.S."/>
            <person name="Rothfels C.J."/>
            <person name="Schneider L."/>
            <person name="Shu S."/>
            <person name="Stevenson D.W."/>
            <person name="Thummler F."/>
            <person name="Tillich M."/>
            <person name="Villarreal Aguilar J.C."/>
            <person name="Widiez T."/>
            <person name="Wong G.K."/>
            <person name="Wymore A."/>
            <person name="Zhang Y."/>
            <person name="Zimmer A.D."/>
            <person name="Quatrano R.S."/>
            <person name="Mayer K.F.X."/>
            <person name="Goodstein D."/>
            <person name="Casacuberta J.M."/>
            <person name="Vandepoele K."/>
            <person name="Reski R."/>
            <person name="Cuming A.C."/>
            <person name="Tuskan G.A."/>
            <person name="Maumus F."/>
            <person name="Salse J."/>
            <person name="Schmutz J."/>
            <person name="Rensing S.A."/>
        </authorList>
    </citation>
    <scope>NUCLEOTIDE SEQUENCE [LARGE SCALE GENOMIC DNA]</scope>
    <source>
        <strain evidence="3 4">cv. Gransden 2004</strain>
    </source>
</reference>
<evidence type="ECO:0000313" key="4">
    <source>
        <dbReference type="Proteomes" id="UP000006727"/>
    </source>
</evidence>
<reference evidence="3 4" key="1">
    <citation type="journal article" date="2008" name="Science">
        <title>The Physcomitrella genome reveals evolutionary insights into the conquest of land by plants.</title>
        <authorList>
            <person name="Rensing S."/>
            <person name="Lang D."/>
            <person name="Zimmer A."/>
            <person name="Terry A."/>
            <person name="Salamov A."/>
            <person name="Shapiro H."/>
            <person name="Nishiyama T."/>
            <person name="Perroud P.-F."/>
            <person name="Lindquist E."/>
            <person name="Kamisugi Y."/>
            <person name="Tanahashi T."/>
            <person name="Sakakibara K."/>
            <person name="Fujita T."/>
            <person name="Oishi K."/>
            <person name="Shin-I T."/>
            <person name="Kuroki Y."/>
            <person name="Toyoda A."/>
            <person name="Suzuki Y."/>
            <person name="Hashimoto A."/>
            <person name="Yamaguchi K."/>
            <person name="Sugano A."/>
            <person name="Kohara Y."/>
            <person name="Fujiyama A."/>
            <person name="Anterola A."/>
            <person name="Aoki S."/>
            <person name="Ashton N."/>
            <person name="Barbazuk W.B."/>
            <person name="Barker E."/>
            <person name="Bennetzen J."/>
            <person name="Bezanilla M."/>
            <person name="Blankenship R."/>
            <person name="Cho S.H."/>
            <person name="Dutcher S."/>
            <person name="Estelle M."/>
            <person name="Fawcett J.A."/>
            <person name="Gundlach H."/>
            <person name="Hanada K."/>
            <person name="Heyl A."/>
            <person name="Hicks K.A."/>
            <person name="Hugh J."/>
            <person name="Lohr M."/>
            <person name="Mayer K."/>
            <person name="Melkozernov A."/>
            <person name="Murata T."/>
            <person name="Nelson D."/>
            <person name="Pils B."/>
            <person name="Prigge M."/>
            <person name="Reiss B."/>
            <person name="Renner T."/>
            <person name="Rombauts S."/>
            <person name="Rushton P."/>
            <person name="Sanderfoot A."/>
            <person name="Schween G."/>
            <person name="Shiu S.-H."/>
            <person name="Stueber K."/>
            <person name="Theodoulou F.L."/>
            <person name="Tu H."/>
            <person name="Van de Peer Y."/>
            <person name="Verrier P.J."/>
            <person name="Waters E."/>
            <person name="Wood A."/>
            <person name="Yang L."/>
            <person name="Cove D."/>
            <person name="Cuming A."/>
            <person name="Hasebe M."/>
            <person name="Lucas S."/>
            <person name="Mishler D.B."/>
            <person name="Reski R."/>
            <person name="Grigoriev I."/>
            <person name="Quatrano R.S."/>
            <person name="Boore J.L."/>
        </authorList>
    </citation>
    <scope>NUCLEOTIDE SEQUENCE [LARGE SCALE GENOMIC DNA]</scope>
    <source>
        <strain evidence="3 4">cv. Gransden 2004</strain>
    </source>
</reference>
<evidence type="ECO:0000313" key="3">
    <source>
        <dbReference type="EnsemblPlants" id="Pp3c7_24320V3.2"/>
    </source>
</evidence>
<name>A0A7I4EBS1_PHYPA</name>
<dbReference type="InParanoid" id="A0A7I4EBS1"/>
<dbReference type="Proteomes" id="UP000006727">
    <property type="component" value="Chromosome 7"/>
</dbReference>
<evidence type="ECO:0000256" key="2">
    <source>
        <dbReference type="SAM" id="Phobius"/>
    </source>
</evidence>
<sequence length="217" mass="23894">MSTLVIAPCLANWRTVCSHLQQQPTGLGLRSALPQQLGIRAIPLGSSPSSSRRGSVRGSKLSQRSLQAGPRADSEREERPNVSEGSVRRGLDELDNQLRTLSTSDRRISDAREARKGDEKKLAPEEGKKLDWPEFGDGFALYIGIGLILITVLNNILFRVFLGPPVRPPQSQGPEVGSEVPEATQGRRERYKLRSYNDPKAVDVLASQQVLRFAKIS</sequence>
<organism evidence="3 4">
    <name type="scientific">Physcomitrium patens</name>
    <name type="common">Spreading-leaved earth moss</name>
    <name type="synonym">Physcomitrella patens</name>
    <dbReference type="NCBI Taxonomy" id="3218"/>
    <lineage>
        <taxon>Eukaryota</taxon>
        <taxon>Viridiplantae</taxon>
        <taxon>Streptophyta</taxon>
        <taxon>Embryophyta</taxon>
        <taxon>Bryophyta</taxon>
        <taxon>Bryophytina</taxon>
        <taxon>Bryopsida</taxon>
        <taxon>Funariidae</taxon>
        <taxon>Funariales</taxon>
        <taxon>Funariaceae</taxon>
        <taxon>Physcomitrium</taxon>
    </lineage>
</organism>
<keyword evidence="2" id="KW-0812">Transmembrane</keyword>
<gene>
    <name evidence="3" type="primary">LOC112285006</name>
</gene>
<proteinExistence type="predicted"/>
<dbReference type="EnsemblPlants" id="Pp3c7_24320V3.2">
    <property type="protein sequence ID" value="Pp3c7_24320V3.2"/>
    <property type="gene ID" value="Pp3c7_24320"/>
</dbReference>